<protein>
    <recommendedName>
        <fullName evidence="2">YTH domain-containing protein</fullName>
    </recommendedName>
</protein>
<dbReference type="InterPro" id="IPR007275">
    <property type="entry name" value="YTH_domain"/>
</dbReference>
<reference evidence="3 4" key="1">
    <citation type="journal article" date="2011" name="J. Gen. Appl. Microbiol.">
        <title>Draft genome sequencing of the enigmatic yeast Saitoella complicata.</title>
        <authorList>
            <person name="Nishida H."/>
            <person name="Hamamoto M."/>
            <person name="Sugiyama J."/>
        </authorList>
    </citation>
    <scope>NUCLEOTIDE SEQUENCE [LARGE SCALE GENOMIC DNA]</scope>
    <source>
        <strain evidence="3 4">NRRL Y-17804</strain>
    </source>
</reference>
<dbReference type="Proteomes" id="UP000033140">
    <property type="component" value="Unassembled WGS sequence"/>
</dbReference>
<dbReference type="PANTHER" id="PTHR12357:SF89">
    <property type="entry name" value="YTH DOMAIN-CONTAINING FAMILY PROTEIN"/>
    <property type="match status" value="1"/>
</dbReference>
<dbReference type="AlphaFoldDB" id="A0A0E9NNM5"/>
<dbReference type="CDD" id="cd21134">
    <property type="entry name" value="YTH"/>
    <property type="match status" value="1"/>
</dbReference>
<dbReference type="Pfam" id="PF04146">
    <property type="entry name" value="YTH"/>
    <property type="match status" value="1"/>
</dbReference>
<name>A0A0E9NNM5_SAICN</name>
<dbReference type="Gene3D" id="3.10.590.10">
    <property type="entry name" value="ph1033 like domains"/>
    <property type="match status" value="1"/>
</dbReference>
<evidence type="ECO:0000256" key="1">
    <source>
        <dbReference type="SAM" id="MobiDB-lite"/>
    </source>
</evidence>
<dbReference type="PROSITE" id="PS50882">
    <property type="entry name" value="YTH"/>
    <property type="match status" value="1"/>
</dbReference>
<dbReference type="GO" id="GO:1990247">
    <property type="term" value="F:N6-methyladenosine-containing RNA reader activity"/>
    <property type="evidence" value="ECO:0007669"/>
    <property type="project" value="TreeGrafter"/>
</dbReference>
<dbReference type="GO" id="GO:0061157">
    <property type="term" value="P:mRNA destabilization"/>
    <property type="evidence" value="ECO:0007669"/>
    <property type="project" value="TreeGrafter"/>
</dbReference>
<reference evidence="3 4" key="3">
    <citation type="journal article" date="2015" name="Genome Announc.">
        <title>Draft Genome Sequence of the Archiascomycetous Yeast Saitoella complicata.</title>
        <authorList>
            <person name="Yamauchi K."/>
            <person name="Kondo S."/>
            <person name="Hamamoto M."/>
            <person name="Takahashi Y."/>
            <person name="Ogura Y."/>
            <person name="Hayashi T."/>
            <person name="Nishida H."/>
        </authorList>
    </citation>
    <scope>NUCLEOTIDE SEQUENCE [LARGE SCALE GENOMIC DNA]</scope>
    <source>
        <strain evidence="3 4">NRRL Y-17804</strain>
    </source>
</reference>
<evidence type="ECO:0000313" key="4">
    <source>
        <dbReference type="Proteomes" id="UP000033140"/>
    </source>
</evidence>
<dbReference type="GO" id="GO:0003729">
    <property type="term" value="F:mRNA binding"/>
    <property type="evidence" value="ECO:0007669"/>
    <property type="project" value="TreeGrafter"/>
</dbReference>
<feature type="compositionally biased region" description="Polar residues" evidence="1">
    <location>
        <begin position="34"/>
        <end position="44"/>
    </location>
</feature>
<organism evidence="3 4">
    <name type="scientific">Saitoella complicata (strain BCRC 22490 / CBS 7301 / JCM 7358 / NBRC 10748 / NRRL Y-17804)</name>
    <dbReference type="NCBI Taxonomy" id="698492"/>
    <lineage>
        <taxon>Eukaryota</taxon>
        <taxon>Fungi</taxon>
        <taxon>Dikarya</taxon>
        <taxon>Ascomycota</taxon>
        <taxon>Taphrinomycotina</taxon>
        <taxon>Taphrinomycotina incertae sedis</taxon>
        <taxon>Saitoella</taxon>
    </lineage>
</organism>
<feature type="region of interest" description="Disordered" evidence="1">
    <location>
        <begin position="202"/>
        <end position="251"/>
    </location>
</feature>
<feature type="domain" description="YTH" evidence="2">
    <location>
        <begin position="406"/>
        <end position="540"/>
    </location>
</feature>
<dbReference type="GO" id="GO:0005737">
    <property type="term" value="C:cytoplasm"/>
    <property type="evidence" value="ECO:0007669"/>
    <property type="project" value="TreeGrafter"/>
</dbReference>
<keyword evidence="4" id="KW-1185">Reference proteome</keyword>
<accession>A0A0E9NNM5</accession>
<gene>
    <name evidence="3" type="ORF">G7K_5137-t1</name>
</gene>
<evidence type="ECO:0000259" key="2">
    <source>
        <dbReference type="PROSITE" id="PS50882"/>
    </source>
</evidence>
<reference evidence="3 4" key="2">
    <citation type="journal article" date="2014" name="J. Gen. Appl. Microbiol.">
        <title>The early diverging ascomycetous budding yeast Saitoella complicata has three histone deacetylases belonging to the Clr6, Hos2, and Rpd3 lineages.</title>
        <authorList>
            <person name="Nishida H."/>
            <person name="Matsumoto T."/>
            <person name="Kondo S."/>
            <person name="Hamamoto M."/>
            <person name="Yoshikawa H."/>
        </authorList>
    </citation>
    <scope>NUCLEOTIDE SEQUENCE [LARGE SCALE GENOMIC DNA]</scope>
    <source>
        <strain evidence="3 4">NRRL Y-17804</strain>
    </source>
</reference>
<feature type="compositionally biased region" description="Polar residues" evidence="1">
    <location>
        <begin position="15"/>
        <end position="26"/>
    </location>
</feature>
<dbReference type="EMBL" id="BACD03000040">
    <property type="protein sequence ID" value="GAO51025.1"/>
    <property type="molecule type" value="Genomic_DNA"/>
</dbReference>
<proteinExistence type="predicted"/>
<feature type="region of interest" description="Disordered" evidence="1">
    <location>
        <begin position="1"/>
        <end position="83"/>
    </location>
</feature>
<feature type="compositionally biased region" description="Polar residues" evidence="1">
    <location>
        <begin position="57"/>
        <end position="66"/>
    </location>
</feature>
<dbReference type="STRING" id="698492.A0A0E9NNM5"/>
<dbReference type="PANTHER" id="PTHR12357">
    <property type="entry name" value="YTH YT521-B HOMOLOGY DOMAIN-CONTAINING"/>
    <property type="match status" value="1"/>
</dbReference>
<sequence>MSSFSRHPSMAYETLQETRPSAWNRNSEPEIPNNFLQEDYNTAPGSVLWDEPRSFARQRTPSTESSYEAELNNRARRPRPLTLASPRHIHHAYGAEEHYDPPSSSLPRGAQSALLADSSIWSPQEYDVVQAGVRPSPSPAYGNQKHIRTASEPFHVHEGTFDRRDSMLRSQVEGDDNAVMGSSYGSQYGLDERRTYRHQIPLTPPNGRYDDHRSSWPSRAPPAAPVYPGTPLATPPEHTVNGRNRPLSDTRHSWSDASLERYRTTNATQTYPEITRFPRRQTSLNLSALRFTPIDAGAATDSLAAGVEAMNIHSRHRRAPSDASTAGSASSSLHNTFFDSASPWGTNWGERSLTLQTQPVPQQIPWGGNQQPTRTFTISPPPIALDEKAADRAGINPDTCAMPAFARYFVIKSYSEDDIHKSLKYGIWASTEIGSKRLDRAFRESSDQGPIYLFFSVNASGMFCGVAQMVTPVDHRASSGIWAQDKWRGHFGIRWIFVKDILNVVLKHIRVCNNDNKPVTNSRDTQELEAYAGREVLRTFALFQEKTGILGDWRAHVLRQRRASAASVSASASGGIQGGF</sequence>
<comment type="caution">
    <text evidence="3">The sequence shown here is derived from an EMBL/GenBank/DDBJ whole genome shotgun (WGS) entry which is preliminary data.</text>
</comment>
<evidence type="ECO:0000313" key="3">
    <source>
        <dbReference type="EMBL" id="GAO51025.1"/>
    </source>
</evidence>
<dbReference type="InterPro" id="IPR045168">
    <property type="entry name" value="YTH_prot"/>
</dbReference>